<keyword evidence="1" id="KW-0472">Membrane</keyword>
<dbReference type="Proteomes" id="UP000078358">
    <property type="component" value="Unassembled WGS sequence"/>
</dbReference>
<dbReference type="PATRIC" id="fig|1261658.3.peg.1029"/>
<dbReference type="PIRSF" id="PIRSF004525">
    <property type="entry name" value="Pilin_peptidase-dep_B_prd"/>
    <property type="match status" value="1"/>
</dbReference>
<accession>A0A179CWT6</accession>
<reference evidence="2 3" key="1">
    <citation type="submission" date="2014-01" db="EMBL/GenBank/DDBJ databases">
        <authorList>
            <person name="Zuccon D."/>
        </authorList>
    </citation>
    <scope>NUCLEOTIDE SEQUENCE [LARGE SCALE GENOMIC DNA]</scope>
    <source>
        <strain evidence="2 3">Y31</strain>
    </source>
</reference>
<keyword evidence="1" id="KW-0812">Transmembrane</keyword>
<feature type="transmembrane region" description="Helical" evidence="1">
    <location>
        <begin position="21"/>
        <end position="42"/>
    </location>
</feature>
<organism evidence="2 3">
    <name type="scientific">Bibersteinia trehalosi Y31</name>
    <dbReference type="NCBI Taxonomy" id="1261658"/>
    <lineage>
        <taxon>Bacteria</taxon>
        <taxon>Pseudomonadati</taxon>
        <taxon>Pseudomonadota</taxon>
        <taxon>Gammaproteobacteria</taxon>
        <taxon>Pasteurellales</taxon>
        <taxon>Pasteurellaceae</taxon>
        <taxon>Bibersteinia</taxon>
    </lineage>
</organism>
<sequence>MLFLIPKHVVNVKKINKAITLLETLVALSLGSIILFAASQLYSDIYFAQTKYRELFKLQKNAHQILNYLQQHILNTGYQGINREKSNFDWFKVQNSAYHVEEHCLVLIQDINADGCLGTRVKKQCSEQALSIAKDVGKEILAIKLEDNNLMIAGKQNSFTPCLLEQCKNWLKECKNFQWEKIAALSDNRIERLHFSWEKRDKLLKIDLILSSLKNSQIQYHTIAYAYLLNGE</sequence>
<dbReference type="AlphaFoldDB" id="A0A179CWT6"/>
<evidence type="ECO:0008006" key="4">
    <source>
        <dbReference type="Google" id="ProtNLM"/>
    </source>
</evidence>
<evidence type="ECO:0000313" key="3">
    <source>
        <dbReference type="Proteomes" id="UP000078358"/>
    </source>
</evidence>
<protein>
    <recommendedName>
        <fullName evidence="4">Type II secretory pathway, component PulJ</fullName>
    </recommendedName>
</protein>
<evidence type="ECO:0000256" key="1">
    <source>
        <dbReference type="SAM" id="Phobius"/>
    </source>
</evidence>
<comment type="caution">
    <text evidence="2">The sequence shown here is derived from an EMBL/GenBank/DDBJ whole genome shotgun (WGS) entry which is preliminary data.</text>
</comment>
<name>A0A179CWT6_BIBTR</name>
<evidence type="ECO:0000313" key="2">
    <source>
        <dbReference type="EMBL" id="OAQ13821.1"/>
    </source>
</evidence>
<keyword evidence="1" id="KW-1133">Transmembrane helix</keyword>
<dbReference type="EMBL" id="JACI01000002">
    <property type="protein sequence ID" value="OAQ13821.1"/>
    <property type="molecule type" value="Genomic_DNA"/>
</dbReference>
<dbReference type="InterPro" id="IPR016419">
    <property type="entry name" value="Prepilin_Pept-dep_B_prd"/>
</dbReference>
<gene>
    <name evidence="2" type="ORF">F480_05245</name>
</gene>
<proteinExistence type="predicted"/>
<dbReference type="RefSeq" id="WP_082892839.1">
    <property type="nucleotide sequence ID" value="NZ_JACI01000002.1"/>
</dbReference>